<dbReference type="PROSITE" id="PS50925">
    <property type="entry name" value="BLUF"/>
    <property type="match status" value="1"/>
</dbReference>
<evidence type="ECO:0000313" key="3">
    <source>
        <dbReference type="Proteomes" id="UP001202961"/>
    </source>
</evidence>
<sequence>MYQRILYTSRATDQVSIRSVYDIIRTAHNRNSEFGVTGGLLFLDGYFIQMLEGTPYAVQTRFSRIVRDPRHDQLTIRLNEKTPELMFPSDWMALRSKPEIAVDVFIEHRYQPGLPSDQFSGEEIKAFMASCFFEPAVV</sequence>
<dbReference type="SUPFAM" id="SSF54975">
    <property type="entry name" value="Acylphosphatase/BLUF domain-like"/>
    <property type="match status" value="1"/>
</dbReference>
<accession>A0ABT0TZ82</accession>
<dbReference type="Proteomes" id="UP001202961">
    <property type="component" value="Unassembled WGS sequence"/>
</dbReference>
<dbReference type="RefSeq" id="WP_250927588.1">
    <property type="nucleotide sequence ID" value="NZ_JAMQBK010000015.1"/>
</dbReference>
<dbReference type="Gene3D" id="3.30.70.100">
    <property type="match status" value="1"/>
</dbReference>
<dbReference type="SMART" id="SM01034">
    <property type="entry name" value="BLUF"/>
    <property type="match status" value="1"/>
</dbReference>
<keyword evidence="3" id="KW-1185">Reference proteome</keyword>
<dbReference type="EMBL" id="JAMQBK010000015">
    <property type="protein sequence ID" value="MCM2369916.1"/>
    <property type="molecule type" value="Genomic_DNA"/>
</dbReference>
<feature type="domain" description="BLUF" evidence="1">
    <location>
        <begin position="2"/>
        <end position="94"/>
    </location>
</feature>
<protein>
    <submittedName>
        <fullName evidence="2">BLUF domain-containing protein</fullName>
    </submittedName>
</protein>
<proteinExistence type="predicted"/>
<gene>
    <name evidence="2" type="ORF">NB063_04690</name>
</gene>
<dbReference type="InterPro" id="IPR036046">
    <property type="entry name" value="Acylphosphatase-like_dom_sf"/>
</dbReference>
<dbReference type="InterPro" id="IPR007024">
    <property type="entry name" value="BLUF_domain"/>
</dbReference>
<evidence type="ECO:0000313" key="2">
    <source>
        <dbReference type="EMBL" id="MCM2369916.1"/>
    </source>
</evidence>
<name>A0ABT0TZ82_9BACT</name>
<organism evidence="2 3">
    <name type="scientific">Aporhodopirellula aestuarii</name>
    <dbReference type="NCBI Taxonomy" id="2950107"/>
    <lineage>
        <taxon>Bacteria</taxon>
        <taxon>Pseudomonadati</taxon>
        <taxon>Planctomycetota</taxon>
        <taxon>Planctomycetia</taxon>
        <taxon>Pirellulales</taxon>
        <taxon>Pirellulaceae</taxon>
        <taxon>Aporhodopirellula</taxon>
    </lineage>
</organism>
<comment type="caution">
    <text evidence="2">The sequence shown here is derived from an EMBL/GenBank/DDBJ whole genome shotgun (WGS) entry which is preliminary data.</text>
</comment>
<dbReference type="Pfam" id="PF04940">
    <property type="entry name" value="BLUF"/>
    <property type="match status" value="1"/>
</dbReference>
<reference evidence="2 3" key="1">
    <citation type="journal article" date="2022" name="Syst. Appl. Microbiol.">
        <title>Rhodopirellula aestuarii sp. nov., a novel member of the genus Rhodopirellula isolated from brackish sediments collected in the Tagus River estuary, Portugal.</title>
        <authorList>
            <person name="Vitorino I.R."/>
            <person name="Klimek D."/>
            <person name="Calusinska M."/>
            <person name="Lobo-da-Cunha A."/>
            <person name="Vasconcelos V."/>
            <person name="Lage O.M."/>
        </authorList>
    </citation>
    <scope>NUCLEOTIDE SEQUENCE [LARGE SCALE GENOMIC DNA]</scope>
    <source>
        <strain evidence="2 3">ICT_H3.1</strain>
    </source>
</reference>
<evidence type="ECO:0000259" key="1">
    <source>
        <dbReference type="PROSITE" id="PS50925"/>
    </source>
</evidence>